<name>A0A538SGW5_UNCEI</name>
<dbReference type="GO" id="GO:0030091">
    <property type="term" value="P:protein repair"/>
    <property type="evidence" value="ECO:0007669"/>
    <property type="project" value="UniProtKB-UniRule"/>
</dbReference>
<protein>
    <recommendedName>
        <fullName evidence="7">Protein-L-isoaspartate O-methyltransferase</fullName>
        <ecNumber evidence="7">2.1.1.77</ecNumber>
    </recommendedName>
    <alternativeName>
        <fullName evidence="7">L-isoaspartyl protein carboxyl methyltransferase</fullName>
    </alternativeName>
    <alternativeName>
        <fullName evidence="7">Protein L-isoaspartyl methyltransferase</fullName>
    </alternativeName>
    <alternativeName>
        <fullName evidence="7">Protein-beta-aspartate methyltransferase</fullName>
        <shortName evidence="7">PIMT</shortName>
    </alternativeName>
</protein>
<dbReference type="AlphaFoldDB" id="A0A538SGW5"/>
<evidence type="ECO:0000256" key="6">
    <source>
        <dbReference type="ARBA" id="ARBA00022691"/>
    </source>
</evidence>
<comment type="caution">
    <text evidence="8">The sequence shown here is derived from an EMBL/GenBank/DDBJ whole genome shotgun (WGS) entry which is preliminary data.</text>
</comment>
<dbReference type="PANTHER" id="PTHR11579">
    <property type="entry name" value="PROTEIN-L-ISOASPARTATE O-METHYLTRANSFERASE"/>
    <property type="match status" value="1"/>
</dbReference>
<evidence type="ECO:0000256" key="1">
    <source>
        <dbReference type="ARBA" id="ARBA00004496"/>
    </source>
</evidence>
<dbReference type="NCBIfam" id="NF001453">
    <property type="entry name" value="PRK00312.1"/>
    <property type="match status" value="1"/>
</dbReference>
<dbReference type="Proteomes" id="UP000320184">
    <property type="component" value="Unassembled WGS sequence"/>
</dbReference>
<dbReference type="FunFam" id="3.40.50.150:FF:000010">
    <property type="entry name" value="Protein-L-isoaspartate O-methyltransferase"/>
    <property type="match status" value="1"/>
</dbReference>
<evidence type="ECO:0000313" key="8">
    <source>
        <dbReference type="EMBL" id="TMQ50616.1"/>
    </source>
</evidence>
<reference evidence="8 9" key="1">
    <citation type="journal article" date="2019" name="Nat. Microbiol.">
        <title>Mediterranean grassland soil C-N compound turnover is dependent on rainfall and depth, and is mediated by genomically divergent microorganisms.</title>
        <authorList>
            <person name="Diamond S."/>
            <person name="Andeer P.F."/>
            <person name="Li Z."/>
            <person name="Crits-Christoph A."/>
            <person name="Burstein D."/>
            <person name="Anantharaman K."/>
            <person name="Lane K.R."/>
            <person name="Thomas B.C."/>
            <person name="Pan C."/>
            <person name="Northen T.R."/>
            <person name="Banfield J.F."/>
        </authorList>
    </citation>
    <scope>NUCLEOTIDE SEQUENCE [LARGE SCALE GENOMIC DNA]</scope>
    <source>
        <strain evidence="8">WS_3</strain>
    </source>
</reference>
<feature type="active site" evidence="7">
    <location>
        <position position="52"/>
    </location>
</feature>
<evidence type="ECO:0000256" key="7">
    <source>
        <dbReference type="HAMAP-Rule" id="MF_00090"/>
    </source>
</evidence>
<evidence type="ECO:0000313" key="9">
    <source>
        <dbReference type="Proteomes" id="UP000320184"/>
    </source>
</evidence>
<gene>
    <name evidence="7" type="primary">pcm</name>
    <name evidence="8" type="ORF">E6K73_07445</name>
</gene>
<keyword evidence="5 7" id="KW-0808">Transferase</keyword>
<dbReference type="Gene3D" id="3.40.50.150">
    <property type="entry name" value="Vaccinia Virus protein VP39"/>
    <property type="match status" value="1"/>
</dbReference>
<sequence length="210" mass="23533">MVEEQLVARGIRDPRVLEGMGRVPRHRFVDPALEARAYGDHALPIAEGQTISQPYIVARMLELARLEPRDRVLEIGTGSGYQTALLAGLVERVFSVERMDPLLRAAEQRLASLGIRNVALRHGDGTLGWQDHAPYDRVLVAAAAPRVPEALRAQLGERGFLVIPVGGSQFQHLEVWFRSAEGQWEHQRHGECRFVPLVGRDAWNDEHEES</sequence>
<evidence type="ECO:0000256" key="2">
    <source>
        <dbReference type="ARBA" id="ARBA00005369"/>
    </source>
</evidence>
<keyword evidence="3 7" id="KW-0963">Cytoplasm</keyword>
<evidence type="ECO:0000256" key="3">
    <source>
        <dbReference type="ARBA" id="ARBA00022490"/>
    </source>
</evidence>
<dbReference type="EMBL" id="VBOT01000095">
    <property type="protein sequence ID" value="TMQ50616.1"/>
    <property type="molecule type" value="Genomic_DNA"/>
</dbReference>
<dbReference type="PANTHER" id="PTHR11579:SF0">
    <property type="entry name" value="PROTEIN-L-ISOASPARTATE(D-ASPARTATE) O-METHYLTRANSFERASE"/>
    <property type="match status" value="1"/>
</dbReference>
<evidence type="ECO:0000256" key="4">
    <source>
        <dbReference type="ARBA" id="ARBA00022603"/>
    </source>
</evidence>
<keyword evidence="6 7" id="KW-0949">S-adenosyl-L-methionine</keyword>
<comment type="similarity">
    <text evidence="2 7">Belongs to the methyltransferase superfamily. L-isoaspartyl/D-aspartyl protein methyltransferase family.</text>
</comment>
<evidence type="ECO:0000256" key="5">
    <source>
        <dbReference type="ARBA" id="ARBA00022679"/>
    </source>
</evidence>
<dbReference type="GO" id="GO:0004719">
    <property type="term" value="F:protein-L-isoaspartate (D-aspartate) O-methyltransferase activity"/>
    <property type="evidence" value="ECO:0007669"/>
    <property type="project" value="UniProtKB-UniRule"/>
</dbReference>
<dbReference type="Pfam" id="PF01135">
    <property type="entry name" value="PCMT"/>
    <property type="match status" value="1"/>
</dbReference>
<dbReference type="EC" id="2.1.1.77" evidence="7"/>
<dbReference type="CDD" id="cd02440">
    <property type="entry name" value="AdoMet_MTases"/>
    <property type="match status" value="1"/>
</dbReference>
<keyword evidence="4 7" id="KW-0489">Methyltransferase</keyword>
<proteinExistence type="inferred from homology"/>
<comment type="catalytic activity">
    <reaction evidence="7">
        <text>[protein]-L-isoaspartate + S-adenosyl-L-methionine = [protein]-L-isoaspartate alpha-methyl ester + S-adenosyl-L-homocysteine</text>
        <dbReference type="Rhea" id="RHEA:12705"/>
        <dbReference type="Rhea" id="RHEA-COMP:12143"/>
        <dbReference type="Rhea" id="RHEA-COMP:12144"/>
        <dbReference type="ChEBI" id="CHEBI:57856"/>
        <dbReference type="ChEBI" id="CHEBI:59789"/>
        <dbReference type="ChEBI" id="CHEBI:90596"/>
        <dbReference type="ChEBI" id="CHEBI:90598"/>
        <dbReference type="EC" id="2.1.1.77"/>
    </reaction>
</comment>
<dbReference type="InterPro" id="IPR000682">
    <property type="entry name" value="PCMT"/>
</dbReference>
<dbReference type="SUPFAM" id="SSF53335">
    <property type="entry name" value="S-adenosyl-L-methionine-dependent methyltransferases"/>
    <property type="match status" value="1"/>
</dbReference>
<dbReference type="HAMAP" id="MF_00090">
    <property type="entry name" value="PIMT"/>
    <property type="match status" value="1"/>
</dbReference>
<dbReference type="NCBIfam" id="TIGR00080">
    <property type="entry name" value="pimt"/>
    <property type="match status" value="1"/>
</dbReference>
<dbReference type="GO" id="GO:0005737">
    <property type="term" value="C:cytoplasm"/>
    <property type="evidence" value="ECO:0007669"/>
    <property type="project" value="UniProtKB-SubCell"/>
</dbReference>
<dbReference type="GO" id="GO:0032259">
    <property type="term" value="P:methylation"/>
    <property type="evidence" value="ECO:0007669"/>
    <property type="project" value="UniProtKB-KW"/>
</dbReference>
<organism evidence="8 9">
    <name type="scientific">Eiseniibacteriota bacterium</name>
    <dbReference type="NCBI Taxonomy" id="2212470"/>
    <lineage>
        <taxon>Bacteria</taxon>
        <taxon>Candidatus Eiseniibacteriota</taxon>
    </lineage>
</organism>
<comment type="subcellular location">
    <subcellularLocation>
        <location evidence="1 7">Cytoplasm</location>
    </subcellularLocation>
</comment>
<comment type="function">
    <text evidence="7">Catalyzes the methyl esterification of L-isoaspartyl residues in peptides and proteins that result from spontaneous decomposition of normal L-aspartyl and L-asparaginyl residues. It plays a role in the repair and/or degradation of damaged proteins.</text>
</comment>
<accession>A0A538SGW5</accession>
<dbReference type="InterPro" id="IPR029063">
    <property type="entry name" value="SAM-dependent_MTases_sf"/>
</dbReference>